<dbReference type="InterPro" id="IPR011990">
    <property type="entry name" value="TPR-like_helical_dom_sf"/>
</dbReference>
<dbReference type="Gene3D" id="1.25.40.10">
    <property type="entry name" value="Tetratricopeptide repeat domain"/>
    <property type="match status" value="1"/>
</dbReference>
<gene>
    <name evidence="3" type="ORF">BCR32DRAFT_288812</name>
</gene>
<dbReference type="EMBL" id="MCFG01000001">
    <property type="protein sequence ID" value="ORX88308.1"/>
    <property type="molecule type" value="Genomic_DNA"/>
</dbReference>
<dbReference type="SUPFAM" id="SSF48452">
    <property type="entry name" value="TPR-like"/>
    <property type="match status" value="1"/>
</dbReference>
<dbReference type="STRING" id="1754192.A0A1Y1XRC6"/>
<feature type="domain" description="Tetratricopeptide repeat protein 5 OB fold" evidence="2">
    <location>
        <begin position="461"/>
        <end position="554"/>
    </location>
</feature>
<feature type="compositionally biased region" description="Basic and acidic residues" evidence="1">
    <location>
        <begin position="78"/>
        <end position="90"/>
    </location>
</feature>
<dbReference type="Gene3D" id="2.40.50.550">
    <property type="match status" value="1"/>
</dbReference>
<evidence type="ECO:0000259" key="2">
    <source>
        <dbReference type="Pfam" id="PF16669"/>
    </source>
</evidence>
<dbReference type="Pfam" id="PF16669">
    <property type="entry name" value="TTC5_OB"/>
    <property type="match status" value="1"/>
</dbReference>
<dbReference type="OrthoDB" id="423589at2759"/>
<reference evidence="3 4" key="2">
    <citation type="submission" date="2016-08" db="EMBL/GenBank/DDBJ databases">
        <title>Pervasive Adenine N6-methylation of Active Genes in Fungi.</title>
        <authorList>
            <consortium name="DOE Joint Genome Institute"/>
            <person name="Mondo S.J."/>
            <person name="Dannebaum R.O."/>
            <person name="Kuo R.C."/>
            <person name="Labutti K."/>
            <person name="Haridas S."/>
            <person name="Kuo A."/>
            <person name="Salamov A."/>
            <person name="Ahrendt S.R."/>
            <person name="Lipzen A."/>
            <person name="Sullivan W."/>
            <person name="Andreopoulos W.B."/>
            <person name="Clum A."/>
            <person name="Lindquist E."/>
            <person name="Daum C."/>
            <person name="Ramamoorthy G.K."/>
            <person name="Gryganskyi A."/>
            <person name="Culley D."/>
            <person name="Magnuson J.K."/>
            <person name="James T.Y."/>
            <person name="O'Malley M.A."/>
            <person name="Stajich J.E."/>
            <person name="Spatafora J.W."/>
            <person name="Visel A."/>
            <person name="Grigoriev I.V."/>
        </authorList>
    </citation>
    <scope>NUCLEOTIDE SEQUENCE [LARGE SCALE GENOMIC DNA]</scope>
    <source>
        <strain evidence="3 4">S4</strain>
    </source>
</reference>
<evidence type="ECO:0000313" key="3">
    <source>
        <dbReference type="EMBL" id="ORX88308.1"/>
    </source>
</evidence>
<proteinExistence type="predicted"/>
<accession>A0A1Y1XRC6</accession>
<feature type="region of interest" description="Disordered" evidence="1">
    <location>
        <begin position="69"/>
        <end position="90"/>
    </location>
</feature>
<reference evidence="3 4" key="1">
    <citation type="submission" date="2016-08" db="EMBL/GenBank/DDBJ databases">
        <title>A Parts List for Fungal Cellulosomes Revealed by Comparative Genomics.</title>
        <authorList>
            <consortium name="DOE Joint Genome Institute"/>
            <person name="Haitjema C.H."/>
            <person name="Gilmore S.P."/>
            <person name="Henske J.K."/>
            <person name="Solomon K.V."/>
            <person name="De Groot R."/>
            <person name="Kuo A."/>
            <person name="Mondo S.J."/>
            <person name="Salamov A.A."/>
            <person name="Labutti K."/>
            <person name="Zhao Z."/>
            <person name="Chiniquy J."/>
            <person name="Barry K."/>
            <person name="Brewer H.M."/>
            <person name="Purvine S.O."/>
            <person name="Wright A.T."/>
            <person name="Boxma B."/>
            <person name="Van Alen T."/>
            <person name="Hackstein J.H."/>
            <person name="Baker S.E."/>
            <person name="Grigoriev I.V."/>
            <person name="O'Malley M.A."/>
        </authorList>
    </citation>
    <scope>NUCLEOTIDE SEQUENCE [LARGE SCALE GENOMIC DNA]</scope>
    <source>
        <strain evidence="3 4">S4</strain>
    </source>
</reference>
<keyword evidence="4" id="KW-1185">Reference proteome</keyword>
<evidence type="ECO:0000256" key="1">
    <source>
        <dbReference type="SAM" id="MobiDB-lite"/>
    </source>
</evidence>
<dbReference type="AlphaFoldDB" id="A0A1Y1XRC6"/>
<dbReference type="InterPro" id="IPR032076">
    <property type="entry name" value="TTC5_OB"/>
</dbReference>
<evidence type="ECO:0000313" key="4">
    <source>
        <dbReference type="Proteomes" id="UP000193944"/>
    </source>
</evidence>
<sequence>MYFTTPTLDFSTHANALNHIIEELYQEYPGFRATDKIYNVNIVLYVFDLLTKLPTKRWIVNNNNSNNALSSSSLSSLDKSENEQKLNSEKQEYINRNPVIKIIHKYLTDFDIEEEKEWKVQKEKLMSKPSELYLSNHNFDPTLSNEQKAFYHYLRGHLYNIFDYYHYLAEKNLSTAIKLDPNLSEAWSELAECYLKKHLLKRKSQNSSSDFNNTNSSENNQLYTLNLELTLAKHCLERALKLKPTNKTLNNMALTLRKIKTNYSEYISNINKSIDLSKTAISFDVNNCLSWGIIDMNNNPSLGMSYLEKFFNISRDTSDLKSSLKAYTIAISHCKKENSLDMLLNKFMINSYLENYQESLNNLRLINKYIKEEIFNAESYPSLSFDELYNNNTNQISKLEQYTKKISSLIKNKCNIKDKYFLKITWGHQNILLDTINKKSNNKNNNDNKSKEKKSFNSHIESTIISNLKIGKNPMKYIRLRIISEVTTVFGYNRSFIAVDETNNYTSLSIYNLKNNIPLIGQEILIFEPEYNIIKITYNTTIEYNVIRIDLYTQKSLQYDIETEVLKQTSSILEMKESNANCEYTLEQLKRLNLIIHNEFLDDMKDLNYSKSHQRIEERKIKEYSIIDMKEKDQLYKRNDFITSKKQSRLRLLQQLFNEDFIGCFKIQTFI</sequence>
<dbReference type="Proteomes" id="UP000193944">
    <property type="component" value="Unassembled WGS sequence"/>
</dbReference>
<dbReference type="InterPro" id="IPR038645">
    <property type="entry name" value="TTC5_OB_sf"/>
</dbReference>
<protein>
    <recommendedName>
        <fullName evidence="2">Tetratricopeptide repeat protein 5 OB fold domain-containing protein</fullName>
    </recommendedName>
</protein>
<organism evidence="3 4">
    <name type="scientific">Anaeromyces robustus</name>
    <dbReference type="NCBI Taxonomy" id="1754192"/>
    <lineage>
        <taxon>Eukaryota</taxon>
        <taxon>Fungi</taxon>
        <taxon>Fungi incertae sedis</taxon>
        <taxon>Chytridiomycota</taxon>
        <taxon>Chytridiomycota incertae sedis</taxon>
        <taxon>Neocallimastigomycetes</taxon>
        <taxon>Neocallimastigales</taxon>
        <taxon>Neocallimastigaceae</taxon>
        <taxon>Anaeromyces</taxon>
    </lineage>
</organism>
<comment type="caution">
    <text evidence="3">The sequence shown here is derived from an EMBL/GenBank/DDBJ whole genome shotgun (WGS) entry which is preliminary data.</text>
</comment>
<name>A0A1Y1XRC6_9FUNG</name>